<evidence type="ECO:0008006" key="4">
    <source>
        <dbReference type="Google" id="ProtNLM"/>
    </source>
</evidence>
<feature type="chain" id="PRO_5016818789" description="Secreted protein" evidence="1">
    <location>
        <begin position="22"/>
        <end position="118"/>
    </location>
</feature>
<evidence type="ECO:0000313" key="3">
    <source>
        <dbReference type="Proteomes" id="UP000256601"/>
    </source>
</evidence>
<feature type="signal peptide" evidence="1">
    <location>
        <begin position="1"/>
        <end position="21"/>
    </location>
</feature>
<dbReference type="EMBL" id="KZ859093">
    <property type="protein sequence ID" value="RDW23328.1"/>
    <property type="molecule type" value="Genomic_DNA"/>
</dbReference>
<gene>
    <name evidence="2" type="ORF">B0I71DRAFT_136145</name>
</gene>
<proteinExistence type="predicted"/>
<dbReference type="AlphaFoldDB" id="A0A371BZ09"/>
<protein>
    <recommendedName>
        <fullName evidence="4">Secreted protein</fullName>
    </recommendedName>
</protein>
<evidence type="ECO:0000256" key="1">
    <source>
        <dbReference type="SAM" id="SignalP"/>
    </source>
</evidence>
<sequence length="118" mass="13254">MFSLQWCCALVCTMHLRICDTTAHRDVTGISSFTCCRQLWAMATALVNLLKLSYSRIMPLNGYDCHRLVMLQHVVVPWLRCSARQSYPEPQLPAITSFAVSGTIYCSTSNATGVRYTV</sequence>
<name>A0A371BZ09_YARLL</name>
<evidence type="ECO:0000313" key="2">
    <source>
        <dbReference type="EMBL" id="RDW23328.1"/>
    </source>
</evidence>
<organism evidence="2 3">
    <name type="scientific">Yarrowia lipolytica</name>
    <name type="common">Candida lipolytica</name>
    <dbReference type="NCBI Taxonomy" id="4952"/>
    <lineage>
        <taxon>Eukaryota</taxon>
        <taxon>Fungi</taxon>
        <taxon>Dikarya</taxon>
        <taxon>Ascomycota</taxon>
        <taxon>Saccharomycotina</taxon>
        <taxon>Dipodascomycetes</taxon>
        <taxon>Dipodascales</taxon>
        <taxon>Dipodascales incertae sedis</taxon>
        <taxon>Yarrowia</taxon>
    </lineage>
</organism>
<keyword evidence="1" id="KW-0732">Signal</keyword>
<accession>A0A371BZ09</accession>
<reference evidence="2 3" key="1">
    <citation type="submission" date="2018-07" db="EMBL/GenBank/DDBJ databases">
        <title>Draft Genome Assemblies for Five Robust Yarrowia lipolytica Strains Exhibiting High Lipid Production and Pentose Sugar Utilization and Sugar Alcohol Secretion from Undetoxified Lignocellulosic Biomass Hydrolysates.</title>
        <authorList>
            <consortium name="DOE Joint Genome Institute"/>
            <person name="Walker C."/>
            <person name="Ryu S."/>
            <person name="Na H."/>
            <person name="Zane M."/>
            <person name="LaButti K."/>
            <person name="Lipzen A."/>
            <person name="Haridas S."/>
            <person name="Barry K."/>
            <person name="Grigoriev I.V."/>
            <person name="Quarterman J."/>
            <person name="Slininger P."/>
            <person name="Dien B."/>
            <person name="Trinh C.T."/>
        </authorList>
    </citation>
    <scope>NUCLEOTIDE SEQUENCE [LARGE SCALE GENOMIC DNA]</scope>
    <source>
        <strain evidence="2 3">YB392</strain>
    </source>
</reference>
<dbReference type="Proteomes" id="UP000256601">
    <property type="component" value="Unassembled WGS sequence"/>
</dbReference>